<accession>A0A7X0JUU1</accession>
<dbReference type="PRINTS" id="PR00081">
    <property type="entry name" value="GDHRDH"/>
</dbReference>
<gene>
    <name evidence="2" type="ORF">HNR48_002973</name>
</gene>
<evidence type="ECO:0000313" key="3">
    <source>
        <dbReference type="Proteomes" id="UP000528457"/>
    </source>
</evidence>
<dbReference type="PANTHER" id="PTHR42879:SF6">
    <property type="entry name" value="NADPH-DEPENDENT REDUCTASE BACG"/>
    <property type="match status" value="1"/>
</dbReference>
<protein>
    <submittedName>
        <fullName evidence="2">2-keto-3-deoxy-L-fuconate dehydrogenase</fullName>
        <ecNumber evidence="2">1.1.1.-</ecNumber>
    </submittedName>
</protein>
<evidence type="ECO:0000313" key="2">
    <source>
        <dbReference type="EMBL" id="MBB6522688.1"/>
    </source>
</evidence>
<dbReference type="Gene3D" id="3.40.50.720">
    <property type="entry name" value="NAD(P)-binding Rossmann-like Domain"/>
    <property type="match status" value="1"/>
</dbReference>
<dbReference type="Pfam" id="PF13561">
    <property type="entry name" value="adh_short_C2"/>
    <property type="match status" value="1"/>
</dbReference>
<name>A0A7X0JUU1_9GAMM</name>
<comment type="similarity">
    <text evidence="1">Belongs to the short-chain dehydrogenases/reductases (SDR) family.</text>
</comment>
<keyword evidence="2" id="KW-0560">Oxidoreductase</keyword>
<dbReference type="InParanoid" id="A0A7X0JUU1"/>
<comment type="caution">
    <text evidence="2">The sequence shown here is derived from an EMBL/GenBank/DDBJ whole genome shotgun (WGS) entry which is preliminary data.</text>
</comment>
<dbReference type="PANTHER" id="PTHR42879">
    <property type="entry name" value="3-OXOACYL-(ACYL-CARRIER-PROTEIN) REDUCTASE"/>
    <property type="match status" value="1"/>
</dbReference>
<dbReference type="InterPro" id="IPR050259">
    <property type="entry name" value="SDR"/>
</dbReference>
<dbReference type="EC" id="1.1.1.-" evidence="2"/>
<dbReference type="GO" id="GO:0016491">
    <property type="term" value="F:oxidoreductase activity"/>
    <property type="evidence" value="ECO:0007669"/>
    <property type="project" value="UniProtKB-KW"/>
</dbReference>
<dbReference type="Proteomes" id="UP000528457">
    <property type="component" value="Unassembled WGS sequence"/>
</dbReference>
<sequence>MKQNEFTNKRVVVTDCDNYMGPIAVEHFRAEGADVLAWSEALDSPQAIAKLLAEAGDTDILIANFGANPRPNKVENIADEEWFGLCDDILHPFIRVVRAFAGQMKAKGQGKIVAITSAAPLRAIYGASAYSAVRGAQNAFVRSAGSELARAGVQFNAIAQNYVENEDYYPREKREDPRFQEELKQVATRRCAEAQETANLMAFLASEQNTHIVGQAVPFAGGWATNS</sequence>
<evidence type="ECO:0000256" key="1">
    <source>
        <dbReference type="ARBA" id="ARBA00006484"/>
    </source>
</evidence>
<reference evidence="2 3" key="1">
    <citation type="submission" date="2020-08" db="EMBL/GenBank/DDBJ databases">
        <title>Genomic Encyclopedia of Type Strains, Phase IV (KMG-IV): sequencing the most valuable type-strain genomes for metagenomic binning, comparative biology and taxonomic classification.</title>
        <authorList>
            <person name="Goeker M."/>
        </authorList>
    </citation>
    <scope>NUCLEOTIDE SEQUENCE [LARGE SCALE GENOMIC DNA]</scope>
    <source>
        <strain evidence="2 3">DSM 22368</strain>
    </source>
</reference>
<organism evidence="2 3">
    <name type="scientific">Pseudoteredinibacter isoporae</name>
    <dbReference type="NCBI Taxonomy" id="570281"/>
    <lineage>
        <taxon>Bacteria</taxon>
        <taxon>Pseudomonadati</taxon>
        <taxon>Pseudomonadota</taxon>
        <taxon>Gammaproteobacteria</taxon>
        <taxon>Cellvibrionales</taxon>
        <taxon>Cellvibrionaceae</taxon>
        <taxon>Pseudoteredinibacter</taxon>
    </lineage>
</organism>
<dbReference type="EMBL" id="JACHHT010000002">
    <property type="protein sequence ID" value="MBB6522688.1"/>
    <property type="molecule type" value="Genomic_DNA"/>
</dbReference>
<dbReference type="AlphaFoldDB" id="A0A7X0JUU1"/>
<dbReference type="SUPFAM" id="SSF51735">
    <property type="entry name" value="NAD(P)-binding Rossmann-fold domains"/>
    <property type="match status" value="1"/>
</dbReference>
<keyword evidence="3" id="KW-1185">Reference proteome</keyword>
<proteinExistence type="inferred from homology"/>
<dbReference type="InterPro" id="IPR036291">
    <property type="entry name" value="NAD(P)-bd_dom_sf"/>
</dbReference>
<dbReference type="RefSeq" id="WP_166845407.1">
    <property type="nucleotide sequence ID" value="NZ_JAAONY010000002.1"/>
</dbReference>
<dbReference type="InterPro" id="IPR002347">
    <property type="entry name" value="SDR_fam"/>
</dbReference>